<dbReference type="EMBL" id="MHWZ01000029">
    <property type="protein sequence ID" value="OHB17112.1"/>
    <property type="molecule type" value="Genomic_DNA"/>
</dbReference>
<dbReference type="InterPro" id="IPR015424">
    <property type="entry name" value="PyrdxlP-dep_Trfase"/>
</dbReference>
<dbReference type="Gene3D" id="3.40.640.10">
    <property type="entry name" value="Type I PLP-dependent aspartate aminotransferase-like (Major domain)"/>
    <property type="match status" value="1"/>
</dbReference>
<comment type="similarity">
    <text evidence="3">Belongs to the DegT/DnrJ/EryC1 family.</text>
</comment>
<keyword evidence="2 3" id="KW-0663">Pyridoxal phosphate</keyword>
<protein>
    <recommendedName>
        <fullName evidence="6">Glutamine--scyllo-inositol aminotransferase</fullName>
    </recommendedName>
</protein>
<dbReference type="Proteomes" id="UP000176868">
    <property type="component" value="Unassembled WGS sequence"/>
</dbReference>
<evidence type="ECO:0000256" key="2">
    <source>
        <dbReference type="PIRSR" id="PIRSR000390-2"/>
    </source>
</evidence>
<dbReference type="STRING" id="1802782.A2544_01130"/>
<proteinExistence type="inferred from homology"/>
<feature type="modified residue" description="N6-(pyridoxal phosphate)lysine" evidence="2">
    <location>
        <position position="189"/>
    </location>
</feature>
<dbReference type="GO" id="GO:0008483">
    <property type="term" value="F:transaminase activity"/>
    <property type="evidence" value="ECO:0007669"/>
    <property type="project" value="TreeGrafter"/>
</dbReference>
<comment type="caution">
    <text evidence="4">The sequence shown here is derived from an EMBL/GenBank/DDBJ whole genome shotgun (WGS) entry which is preliminary data.</text>
</comment>
<dbReference type="PANTHER" id="PTHR30244:SF34">
    <property type="entry name" value="DTDP-4-AMINO-4,6-DIDEOXYGALACTOSE TRANSAMINASE"/>
    <property type="match status" value="1"/>
</dbReference>
<sequence>MKYKRYEFSLQYPKPLAKNELKDLITVARSGLFSRYASDYTKKLEIDLARYYGKKHAVTCTSGTAALHGCLTALNFPVGSEIITTSVSDIGVVLPIIYENLVPVFADIDPETYNLDPISVESKITSKTKAIVAVHLAGSPADLTAFQKLCKKHNLVLLEDFSQAHGAIWHGKKVGSIGLMSYGSFQQSKQITCGEGGVIVTNDNNLAYRALIGVDKGWQRAKPLEGRFYEFLAPNLRFNAVQAAILKPQLKRLDVLIGKKRKLARLVYKAMNPISTYIKMQKILDNCTSSYYSFPMYVTGDEKMRDKLLKLLNDKYNLRAAYGYANPVPLYQCVTALMNPVKYGKGFKYSKHKYPQGLCPNAEALLKKSFLIPFNENYTEKEMKNIVDRVVTAVREITS</sequence>
<organism evidence="4 5">
    <name type="scientific">Candidatus Zambryskibacteria bacterium RIFOXYD2_FULL_43_10</name>
    <dbReference type="NCBI Taxonomy" id="1802782"/>
    <lineage>
        <taxon>Bacteria</taxon>
        <taxon>Candidatus Zambryskiibacteriota</taxon>
    </lineage>
</organism>
<dbReference type="InterPro" id="IPR015422">
    <property type="entry name" value="PyrdxlP-dep_Trfase_small"/>
</dbReference>
<dbReference type="AlphaFoldDB" id="A0A1G2V666"/>
<dbReference type="CDD" id="cd00616">
    <property type="entry name" value="AHBA_syn"/>
    <property type="match status" value="1"/>
</dbReference>
<dbReference type="GO" id="GO:0030170">
    <property type="term" value="F:pyridoxal phosphate binding"/>
    <property type="evidence" value="ECO:0007669"/>
    <property type="project" value="TreeGrafter"/>
</dbReference>
<reference evidence="4 5" key="1">
    <citation type="journal article" date="2016" name="Nat. Commun.">
        <title>Thousands of microbial genomes shed light on interconnected biogeochemical processes in an aquifer system.</title>
        <authorList>
            <person name="Anantharaman K."/>
            <person name="Brown C.T."/>
            <person name="Hug L.A."/>
            <person name="Sharon I."/>
            <person name="Castelle C.J."/>
            <person name="Probst A.J."/>
            <person name="Thomas B.C."/>
            <person name="Singh A."/>
            <person name="Wilkins M.J."/>
            <person name="Karaoz U."/>
            <person name="Brodie E.L."/>
            <person name="Williams K.H."/>
            <person name="Hubbard S.S."/>
            <person name="Banfield J.F."/>
        </authorList>
    </citation>
    <scope>NUCLEOTIDE SEQUENCE [LARGE SCALE GENOMIC DNA]</scope>
</reference>
<dbReference type="InterPro" id="IPR015421">
    <property type="entry name" value="PyrdxlP-dep_Trfase_major"/>
</dbReference>
<evidence type="ECO:0000313" key="4">
    <source>
        <dbReference type="EMBL" id="OHB17112.1"/>
    </source>
</evidence>
<dbReference type="GO" id="GO:0000271">
    <property type="term" value="P:polysaccharide biosynthetic process"/>
    <property type="evidence" value="ECO:0007669"/>
    <property type="project" value="TreeGrafter"/>
</dbReference>
<evidence type="ECO:0008006" key="6">
    <source>
        <dbReference type="Google" id="ProtNLM"/>
    </source>
</evidence>
<evidence type="ECO:0000256" key="3">
    <source>
        <dbReference type="RuleBase" id="RU004508"/>
    </source>
</evidence>
<feature type="active site" description="Proton acceptor" evidence="1">
    <location>
        <position position="189"/>
    </location>
</feature>
<dbReference type="PIRSF" id="PIRSF000390">
    <property type="entry name" value="PLP_StrS"/>
    <property type="match status" value="1"/>
</dbReference>
<dbReference type="PANTHER" id="PTHR30244">
    <property type="entry name" value="TRANSAMINASE"/>
    <property type="match status" value="1"/>
</dbReference>
<accession>A0A1G2V666</accession>
<gene>
    <name evidence="4" type="ORF">A2544_01130</name>
</gene>
<name>A0A1G2V666_9BACT</name>
<dbReference type="Pfam" id="PF01041">
    <property type="entry name" value="DegT_DnrJ_EryC1"/>
    <property type="match status" value="1"/>
</dbReference>
<dbReference type="SUPFAM" id="SSF53383">
    <property type="entry name" value="PLP-dependent transferases"/>
    <property type="match status" value="1"/>
</dbReference>
<evidence type="ECO:0000256" key="1">
    <source>
        <dbReference type="PIRSR" id="PIRSR000390-1"/>
    </source>
</evidence>
<dbReference type="InterPro" id="IPR000653">
    <property type="entry name" value="DegT/StrS_aminotransferase"/>
</dbReference>
<dbReference type="Gene3D" id="3.90.1150.10">
    <property type="entry name" value="Aspartate Aminotransferase, domain 1"/>
    <property type="match status" value="1"/>
</dbReference>
<evidence type="ECO:0000313" key="5">
    <source>
        <dbReference type="Proteomes" id="UP000176868"/>
    </source>
</evidence>